<keyword evidence="2" id="KW-0472">Membrane</keyword>
<sequence>MVQPSFSPKYGEQLAPSNHHRVRRNGAGLPFTAVSSIKKRNIFPTVGTNKVELRHIPLDSAQRMDHLEPNLDICQQVAHITPFPLNISRYRSFFHRPIHAHYMATPLDSTYGVWLVSLFLETILYGMGVLQTWSYFAALPTDIASVKGTVLVVLTLETVQVIFFFRSSYFRFVERFGQIQLDLIW</sequence>
<feature type="region of interest" description="Disordered" evidence="1">
    <location>
        <begin position="1"/>
        <end position="23"/>
    </location>
</feature>
<feature type="transmembrane region" description="Helical" evidence="2">
    <location>
        <begin position="148"/>
        <end position="165"/>
    </location>
</feature>
<accession>A0A8H6YA38</accession>
<keyword evidence="2" id="KW-0812">Transmembrane</keyword>
<dbReference type="EMBL" id="JACAZH010000011">
    <property type="protein sequence ID" value="KAF7354621.1"/>
    <property type="molecule type" value="Genomic_DNA"/>
</dbReference>
<reference evidence="3" key="1">
    <citation type="submission" date="2020-05" db="EMBL/GenBank/DDBJ databases">
        <title>Mycena genomes resolve the evolution of fungal bioluminescence.</title>
        <authorList>
            <person name="Tsai I.J."/>
        </authorList>
    </citation>
    <scope>NUCLEOTIDE SEQUENCE</scope>
    <source>
        <strain evidence="3">160909Yilan</strain>
    </source>
</reference>
<evidence type="ECO:0000256" key="1">
    <source>
        <dbReference type="SAM" id="MobiDB-lite"/>
    </source>
</evidence>
<protein>
    <submittedName>
        <fullName evidence="3">Uncharacterized protein</fullName>
    </submittedName>
</protein>
<name>A0A8H6YA38_9AGAR</name>
<proteinExistence type="predicted"/>
<evidence type="ECO:0000313" key="3">
    <source>
        <dbReference type="EMBL" id="KAF7354621.1"/>
    </source>
</evidence>
<evidence type="ECO:0000256" key="2">
    <source>
        <dbReference type="SAM" id="Phobius"/>
    </source>
</evidence>
<gene>
    <name evidence="3" type="ORF">MSAN_01375500</name>
</gene>
<dbReference type="Proteomes" id="UP000623467">
    <property type="component" value="Unassembled WGS sequence"/>
</dbReference>
<dbReference type="OrthoDB" id="3064098at2759"/>
<evidence type="ECO:0000313" key="4">
    <source>
        <dbReference type="Proteomes" id="UP000623467"/>
    </source>
</evidence>
<dbReference type="AlphaFoldDB" id="A0A8H6YA38"/>
<organism evidence="3 4">
    <name type="scientific">Mycena sanguinolenta</name>
    <dbReference type="NCBI Taxonomy" id="230812"/>
    <lineage>
        <taxon>Eukaryota</taxon>
        <taxon>Fungi</taxon>
        <taxon>Dikarya</taxon>
        <taxon>Basidiomycota</taxon>
        <taxon>Agaricomycotina</taxon>
        <taxon>Agaricomycetes</taxon>
        <taxon>Agaricomycetidae</taxon>
        <taxon>Agaricales</taxon>
        <taxon>Marasmiineae</taxon>
        <taxon>Mycenaceae</taxon>
        <taxon>Mycena</taxon>
    </lineage>
</organism>
<keyword evidence="2" id="KW-1133">Transmembrane helix</keyword>
<feature type="transmembrane region" description="Helical" evidence="2">
    <location>
        <begin position="111"/>
        <end position="136"/>
    </location>
</feature>
<keyword evidence="4" id="KW-1185">Reference proteome</keyword>
<comment type="caution">
    <text evidence="3">The sequence shown here is derived from an EMBL/GenBank/DDBJ whole genome shotgun (WGS) entry which is preliminary data.</text>
</comment>